<dbReference type="Gene3D" id="3.40.50.620">
    <property type="entry name" value="HUPs"/>
    <property type="match status" value="1"/>
</dbReference>
<protein>
    <submittedName>
        <fullName evidence="2">ATP-dependent sacrificial sulfur transferase LarE</fullName>
    </submittedName>
</protein>
<evidence type="ECO:0000313" key="3">
    <source>
        <dbReference type="Proteomes" id="UP000595792"/>
    </source>
</evidence>
<reference evidence="2 3" key="1">
    <citation type="submission" date="2020-11" db="EMBL/GenBank/DDBJ databases">
        <title>Closed and high quality bacterial genomes of the OMM12 community.</title>
        <authorList>
            <person name="Marbouty M."/>
            <person name="Lamy-Besnier Q."/>
            <person name="Debarbieux L."/>
            <person name="Koszul R."/>
        </authorList>
    </citation>
    <scope>NUCLEOTIDE SEQUENCE [LARGE SCALE GENOMIC DNA]</scope>
    <source>
        <strain evidence="2 3">YL31</strain>
    </source>
</reference>
<dbReference type="AlphaFoldDB" id="A0AAX1KGT9"/>
<evidence type="ECO:0000313" key="2">
    <source>
        <dbReference type="EMBL" id="QQR05124.1"/>
    </source>
</evidence>
<gene>
    <name evidence="2" type="primary">larE</name>
    <name evidence="2" type="ORF">I5Q84_14240</name>
</gene>
<dbReference type="InterPro" id="IPR005232">
    <property type="entry name" value="LarE"/>
</dbReference>
<dbReference type="SUPFAM" id="SSF52402">
    <property type="entry name" value="Adenine nucleotide alpha hydrolases-like"/>
    <property type="match status" value="1"/>
</dbReference>
<name>A0AAX1KGT9_FLAPL</name>
<dbReference type="PANTHER" id="PTHR43169:SF2">
    <property type="entry name" value="NAD_GMP SYNTHASE DOMAIN-CONTAINING PROTEIN"/>
    <property type="match status" value="1"/>
</dbReference>
<dbReference type="InterPro" id="IPR014729">
    <property type="entry name" value="Rossmann-like_a/b/a_fold"/>
</dbReference>
<accession>A0AAX1KGT9</accession>
<sequence length="247" mass="27144">MTLNDFFAAHPKCALGFSGGVDSAYLLYAGVQAGADIRPYYIKTAFQPRFEQDDALRLAGELEVEVTVLELDALADPQVAANPAERCYYCKQNLFRALKARAAADGYTVLLDGTNASDEAGDRPGMRALRELEVRSPLRECGLTKADIRRLSREAGLFTWDKPAYACLATRIPTGEALTGEALARVEGAEDALFRLGYTDFRVRVFHGAARLQLPAGQLERAVQERAALRAALAPYFKPILLDLEER</sequence>
<proteinExistence type="predicted"/>
<evidence type="ECO:0000256" key="1">
    <source>
        <dbReference type="PIRSR" id="PIRSR006661-1"/>
    </source>
</evidence>
<dbReference type="Proteomes" id="UP000595792">
    <property type="component" value="Chromosome"/>
</dbReference>
<dbReference type="PIRSF" id="PIRSF006661">
    <property type="entry name" value="PP-lp_UCP006661"/>
    <property type="match status" value="1"/>
</dbReference>
<dbReference type="PANTHER" id="PTHR43169">
    <property type="entry name" value="EXSB FAMILY PROTEIN"/>
    <property type="match status" value="1"/>
</dbReference>
<keyword evidence="2" id="KW-0808">Transferase</keyword>
<organism evidence="2 3">
    <name type="scientific">Flavonifractor plautii</name>
    <name type="common">Fusobacterium plautii</name>
    <dbReference type="NCBI Taxonomy" id="292800"/>
    <lineage>
        <taxon>Bacteria</taxon>
        <taxon>Bacillati</taxon>
        <taxon>Bacillota</taxon>
        <taxon>Clostridia</taxon>
        <taxon>Eubacteriales</taxon>
        <taxon>Oscillospiraceae</taxon>
        <taxon>Flavonifractor</taxon>
    </lineage>
</organism>
<feature type="active site" description="Nucleophile and sulfur donor" evidence="1">
    <location>
        <position position="167"/>
    </location>
</feature>
<dbReference type="GO" id="GO:0016783">
    <property type="term" value="F:sulfurtransferase activity"/>
    <property type="evidence" value="ECO:0007669"/>
    <property type="project" value="InterPro"/>
</dbReference>
<dbReference type="InterPro" id="IPR052188">
    <property type="entry name" value="Ni-pincer_cofactor_biosynth"/>
</dbReference>
<dbReference type="KEGG" id="fpla:A4U99_13410"/>
<dbReference type="RefSeq" id="WP_065535157.1">
    <property type="nucleotide sequence ID" value="NZ_CP015406.2"/>
</dbReference>
<dbReference type="EMBL" id="CP065315">
    <property type="protein sequence ID" value="QQR05124.1"/>
    <property type="molecule type" value="Genomic_DNA"/>
</dbReference>
<dbReference type="CDD" id="cd01990">
    <property type="entry name" value="LarE-like"/>
    <property type="match status" value="1"/>
</dbReference>
<dbReference type="NCBIfam" id="TIGR00268">
    <property type="entry name" value="ATP-dependent sacrificial sulfur transferase LarE"/>
    <property type="match status" value="1"/>
</dbReference>